<feature type="coiled-coil region" evidence="1">
    <location>
        <begin position="63"/>
        <end position="185"/>
    </location>
</feature>
<reference evidence="3" key="1">
    <citation type="submission" date="2025-08" db="UniProtKB">
        <authorList>
            <consortium name="RefSeq"/>
        </authorList>
    </citation>
    <scope>IDENTIFICATION</scope>
    <source>
        <tissue evidence="3">Testes</tissue>
    </source>
</reference>
<sequence>MRSRIGAKFKMAEKPVGREKDLTPVQTDVVVHTQLQDVIFAQRKAYEKLKSKMESIANDMIPKDQYEKLLKQLEDEKIAHAKTKSKLLSESDKLQFALGEIEILTKQLEREKSTFEQAISQVKSKALKETSKNEKLVNKCAEIEAQCEEQEDVLSAKDAAINDLKEKLVKQKENHKQQLSEMDIQLKQEAYIAQMLSTGVKSKSSSSKSYRV</sequence>
<proteinExistence type="predicted"/>
<organism evidence="2 3">
    <name type="scientific">Saccoglossus kowalevskii</name>
    <name type="common">Acorn worm</name>
    <dbReference type="NCBI Taxonomy" id="10224"/>
    <lineage>
        <taxon>Eukaryota</taxon>
        <taxon>Metazoa</taxon>
        <taxon>Hemichordata</taxon>
        <taxon>Enteropneusta</taxon>
        <taxon>Harrimaniidae</taxon>
        <taxon>Saccoglossus</taxon>
    </lineage>
</organism>
<evidence type="ECO:0000256" key="1">
    <source>
        <dbReference type="SAM" id="Coils"/>
    </source>
</evidence>
<dbReference type="Pfam" id="PF15175">
    <property type="entry name" value="SPATA24"/>
    <property type="match status" value="1"/>
</dbReference>
<dbReference type="PANTHER" id="PTHR35155">
    <property type="entry name" value="SPERMATOGENESIS-ASSOCIATED PROTEIN 24"/>
    <property type="match status" value="1"/>
</dbReference>
<dbReference type="PANTHER" id="PTHR35155:SF1">
    <property type="entry name" value="SPERMATOGENESIS-ASSOCIATED PROTEIN 24"/>
    <property type="match status" value="1"/>
</dbReference>
<keyword evidence="1" id="KW-0175">Coiled coil</keyword>
<dbReference type="Proteomes" id="UP000694865">
    <property type="component" value="Unplaced"/>
</dbReference>
<evidence type="ECO:0000313" key="2">
    <source>
        <dbReference type="Proteomes" id="UP000694865"/>
    </source>
</evidence>
<dbReference type="RefSeq" id="XP_002733994.1">
    <property type="nucleotide sequence ID" value="XM_002733948.2"/>
</dbReference>
<accession>A0ABM0GNQ6</accession>
<gene>
    <name evidence="3" type="primary">LOC100367461</name>
</gene>
<protein>
    <submittedName>
        <fullName evidence="3">Spermatogenesis-associated protein 24-like</fullName>
    </submittedName>
</protein>
<name>A0ABM0GNQ6_SACKO</name>
<evidence type="ECO:0000313" key="3">
    <source>
        <dbReference type="RefSeq" id="XP_002733994.1"/>
    </source>
</evidence>
<dbReference type="InterPro" id="IPR029176">
    <property type="entry name" value="SPATA24"/>
</dbReference>
<dbReference type="GeneID" id="100367461"/>
<keyword evidence="2" id="KW-1185">Reference proteome</keyword>